<feature type="domain" description="UreE urease accessory N-terminal" evidence="1">
    <location>
        <begin position="16"/>
        <end position="78"/>
    </location>
</feature>
<proteinExistence type="predicted"/>
<keyword evidence="3" id="KW-1185">Reference proteome</keyword>
<dbReference type="Proteomes" id="UP001595630">
    <property type="component" value="Unassembled WGS sequence"/>
</dbReference>
<comment type="caution">
    <text evidence="2">The sequence shown here is derived from an EMBL/GenBank/DDBJ whole genome shotgun (WGS) entry which is preliminary data.</text>
</comment>
<dbReference type="SMART" id="SM00988">
    <property type="entry name" value="UreE_N"/>
    <property type="match status" value="1"/>
</dbReference>
<evidence type="ECO:0000313" key="3">
    <source>
        <dbReference type="Proteomes" id="UP001595630"/>
    </source>
</evidence>
<dbReference type="Gene3D" id="2.60.260.20">
    <property type="entry name" value="Urease metallochaperone UreE, N-terminal domain"/>
    <property type="match status" value="1"/>
</dbReference>
<sequence>MLTLTRILGSAVDPDIGDQLHHLEHEGRVESLWLAPEDTQRHRLRLLSDKGTDCAIALDRRLNLFNGAVLLIEAQRAIVVRTQDQQWLRIAPLDAEAALELGYFAGNMHWTVRFEGGHLLIAQSGSRADYLARLEPILADGRARILEP</sequence>
<reference evidence="3" key="1">
    <citation type="journal article" date="2019" name="Int. J. Syst. Evol. Microbiol.">
        <title>The Global Catalogue of Microorganisms (GCM) 10K type strain sequencing project: providing services to taxonomists for standard genome sequencing and annotation.</title>
        <authorList>
            <consortium name="The Broad Institute Genomics Platform"/>
            <consortium name="The Broad Institute Genome Sequencing Center for Infectious Disease"/>
            <person name="Wu L."/>
            <person name="Ma J."/>
        </authorList>
    </citation>
    <scope>NUCLEOTIDE SEQUENCE [LARGE SCALE GENOMIC DNA]</scope>
    <source>
        <strain evidence="3">KCTC 42447</strain>
    </source>
</reference>
<accession>A0ABV7TBP7</accession>
<organism evidence="2 3">
    <name type="scientific">Stutzerimonas tarimensis</name>
    <dbReference type="NCBI Taxonomy" id="1507735"/>
    <lineage>
        <taxon>Bacteria</taxon>
        <taxon>Pseudomonadati</taxon>
        <taxon>Pseudomonadota</taxon>
        <taxon>Gammaproteobacteria</taxon>
        <taxon>Pseudomonadales</taxon>
        <taxon>Pseudomonadaceae</taxon>
        <taxon>Stutzerimonas</taxon>
    </lineage>
</organism>
<dbReference type="RefSeq" id="WP_386367516.1">
    <property type="nucleotide sequence ID" value="NZ_JBHRXZ010000029.1"/>
</dbReference>
<dbReference type="InterPro" id="IPR004029">
    <property type="entry name" value="UreE_N"/>
</dbReference>
<dbReference type="EMBL" id="JBHRXZ010000029">
    <property type="protein sequence ID" value="MFC3609682.1"/>
    <property type="molecule type" value="Genomic_DNA"/>
</dbReference>
<dbReference type="NCBIfam" id="NF009752">
    <property type="entry name" value="PRK13261.1-2"/>
    <property type="match status" value="1"/>
</dbReference>
<dbReference type="SUPFAM" id="SSF69287">
    <property type="entry name" value="Urease metallochaperone UreE, N-terminal domain"/>
    <property type="match status" value="1"/>
</dbReference>
<name>A0ABV7TBP7_9GAMM</name>
<gene>
    <name evidence="2" type="primary">ureE</name>
    <name evidence="2" type="ORF">ACFOMF_18090</name>
</gene>
<dbReference type="InterPro" id="IPR036118">
    <property type="entry name" value="UreE_N_sf"/>
</dbReference>
<protein>
    <submittedName>
        <fullName evidence="2">Urease accessory protein UreE</fullName>
    </submittedName>
</protein>
<evidence type="ECO:0000259" key="1">
    <source>
        <dbReference type="SMART" id="SM00988"/>
    </source>
</evidence>
<evidence type="ECO:0000313" key="2">
    <source>
        <dbReference type="EMBL" id="MFC3609682.1"/>
    </source>
</evidence>